<evidence type="ECO:0000313" key="4">
    <source>
        <dbReference type="EMBL" id="KAJ8947819.1"/>
    </source>
</evidence>
<dbReference type="EMBL" id="JANEYF010002339">
    <property type="protein sequence ID" value="KAJ8947819.1"/>
    <property type="molecule type" value="Genomic_DNA"/>
</dbReference>
<comment type="caution">
    <text evidence="4">The sequence shown here is derived from an EMBL/GenBank/DDBJ whole genome shotgun (WGS) entry which is preliminary data.</text>
</comment>
<evidence type="ECO:0000256" key="1">
    <source>
        <dbReference type="ARBA" id="ARBA00022460"/>
    </source>
</evidence>
<accession>A0AAV8YAE5</accession>
<dbReference type="InterPro" id="IPR031311">
    <property type="entry name" value="CHIT_BIND_RR_consensus"/>
</dbReference>
<name>A0AAV8YAE5_9CUCU</name>
<evidence type="ECO:0000256" key="3">
    <source>
        <dbReference type="SAM" id="SignalP"/>
    </source>
</evidence>
<dbReference type="InterPro" id="IPR050468">
    <property type="entry name" value="Cuticle_Struct_Prot"/>
</dbReference>
<dbReference type="PROSITE" id="PS00233">
    <property type="entry name" value="CHIT_BIND_RR_1"/>
    <property type="match status" value="1"/>
</dbReference>
<keyword evidence="1 2" id="KW-0193">Cuticle</keyword>
<protein>
    <submittedName>
        <fullName evidence="4">Uncharacterized protein</fullName>
    </submittedName>
</protein>
<keyword evidence="3" id="KW-0732">Signal</keyword>
<dbReference type="InterPro" id="IPR000618">
    <property type="entry name" value="Insect_cuticle"/>
</dbReference>
<feature type="chain" id="PRO_5044012531" evidence="3">
    <location>
        <begin position="16"/>
        <end position="118"/>
    </location>
</feature>
<dbReference type="GO" id="GO:0008010">
    <property type="term" value="F:structural constituent of chitin-based larval cuticle"/>
    <property type="evidence" value="ECO:0007669"/>
    <property type="project" value="TreeGrafter"/>
</dbReference>
<dbReference type="PANTHER" id="PTHR10380:SF173">
    <property type="entry name" value="CUTICULAR PROTEIN 47EF, ISOFORM C-RELATED"/>
    <property type="match status" value="1"/>
</dbReference>
<proteinExistence type="predicted"/>
<dbReference type="Proteomes" id="UP001162156">
    <property type="component" value="Unassembled WGS sequence"/>
</dbReference>
<sequence>MKLVILFAVVAVSLAAPQSGRTDVRYAVILRLDNDIFPDGSYRQQKVIGNNVGTAAQGSFQYTSPEGIPVHIQYIADENGFQPIGNVLPTPPPVPEVIARSIQFNAANQQPVNPYRRP</sequence>
<organism evidence="4 5">
    <name type="scientific">Rhamnusium bicolor</name>
    <dbReference type="NCBI Taxonomy" id="1586634"/>
    <lineage>
        <taxon>Eukaryota</taxon>
        <taxon>Metazoa</taxon>
        <taxon>Ecdysozoa</taxon>
        <taxon>Arthropoda</taxon>
        <taxon>Hexapoda</taxon>
        <taxon>Insecta</taxon>
        <taxon>Pterygota</taxon>
        <taxon>Neoptera</taxon>
        <taxon>Endopterygota</taxon>
        <taxon>Coleoptera</taxon>
        <taxon>Polyphaga</taxon>
        <taxon>Cucujiformia</taxon>
        <taxon>Chrysomeloidea</taxon>
        <taxon>Cerambycidae</taxon>
        <taxon>Lepturinae</taxon>
        <taxon>Rhagiini</taxon>
        <taxon>Rhamnusium</taxon>
    </lineage>
</organism>
<dbReference type="PROSITE" id="PS51155">
    <property type="entry name" value="CHIT_BIND_RR_2"/>
    <property type="match status" value="1"/>
</dbReference>
<evidence type="ECO:0000256" key="2">
    <source>
        <dbReference type="PROSITE-ProRule" id="PRU00497"/>
    </source>
</evidence>
<dbReference type="AlphaFoldDB" id="A0AAV8YAE5"/>
<dbReference type="GO" id="GO:0062129">
    <property type="term" value="C:chitin-based extracellular matrix"/>
    <property type="evidence" value="ECO:0007669"/>
    <property type="project" value="TreeGrafter"/>
</dbReference>
<dbReference type="Pfam" id="PF00379">
    <property type="entry name" value="Chitin_bind_4"/>
    <property type="match status" value="1"/>
</dbReference>
<reference evidence="4" key="1">
    <citation type="journal article" date="2023" name="Insect Mol. Biol.">
        <title>Genome sequencing provides insights into the evolution of gene families encoding plant cell wall-degrading enzymes in longhorned beetles.</title>
        <authorList>
            <person name="Shin N.R."/>
            <person name="Okamura Y."/>
            <person name="Kirsch R."/>
            <person name="Pauchet Y."/>
        </authorList>
    </citation>
    <scope>NUCLEOTIDE SEQUENCE</scope>
    <source>
        <strain evidence="4">RBIC_L_NR</strain>
    </source>
</reference>
<gene>
    <name evidence="4" type="ORF">NQ314_008542</name>
</gene>
<evidence type="ECO:0000313" key="5">
    <source>
        <dbReference type="Proteomes" id="UP001162156"/>
    </source>
</evidence>
<keyword evidence="5" id="KW-1185">Reference proteome</keyword>
<dbReference type="PANTHER" id="PTHR10380">
    <property type="entry name" value="CUTICLE PROTEIN"/>
    <property type="match status" value="1"/>
</dbReference>
<feature type="signal peptide" evidence="3">
    <location>
        <begin position="1"/>
        <end position="15"/>
    </location>
</feature>